<reference evidence="2 3" key="1">
    <citation type="submission" date="2018-05" db="EMBL/GenBank/DDBJ databases">
        <title>Genome sequencing of Flavobacterium sp. HYN0056.</title>
        <authorList>
            <person name="Yi H."/>
            <person name="Baek C."/>
        </authorList>
    </citation>
    <scope>NUCLEOTIDE SEQUENCE [LARGE SCALE GENOMIC DNA]</scope>
    <source>
        <strain evidence="2 3">HYN0056</strain>
    </source>
</reference>
<gene>
    <name evidence="2" type="ORF">HYN56_19985</name>
</gene>
<evidence type="ECO:0000313" key="3">
    <source>
        <dbReference type="Proteomes" id="UP000245250"/>
    </source>
</evidence>
<name>A0A2S1YQV5_9FLAO</name>
<dbReference type="AlphaFoldDB" id="A0A2S1YQV5"/>
<keyword evidence="3" id="KW-1185">Reference proteome</keyword>
<sequence>MHRQVEGAKKRKEKNTKRAKMLVINILALFLLKCFFEYLGVVLLKFVPHLYLGFRGTNFVTKRDEL</sequence>
<feature type="transmembrane region" description="Helical" evidence="1">
    <location>
        <begin position="21"/>
        <end position="44"/>
    </location>
</feature>
<dbReference type="KEGG" id="fcr:HYN56_19985"/>
<keyword evidence="1" id="KW-0812">Transmembrane</keyword>
<keyword evidence="1" id="KW-0472">Membrane</keyword>
<evidence type="ECO:0000256" key="1">
    <source>
        <dbReference type="SAM" id="Phobius"/>
    </source>
</evidence>
<accession>A0A2S1YQV5</accession>
<dbReference type="EMBL" id="CP029255">
    <property type="protein sequence ID" value="AWK06382.1"/>
    <property type="molecule type" value="Genomic_DNA"/>
</dbReference>
<evidence type="ECO:0000313" key="2">
    <source>
        <dbReference type="EMBL" id="AWK06382.1"/>
    </source>
</evidence>
<keyword evidence="1" id="KW-1133">Transmembrane helix</keyword>
<dbReference type="Proteomes" id="UP000245250">
    <property type="component" value="Chromosome"/>
</dbReference>
<organism evidence="2 3">
    <name type="scientific">Flavobacterium crocinum</name>
    <dbReference type="NCBI Taxonomy" id="2183896"/>
    <lineage>
        <taxon>Bacteria</taxon>
        <taxon>Pseudomonadati</taxon>
        <taxon>Bacteroidota</taxon>
        <taxon>Flavobacteriia</taxon>
        <taxon>Flavobacteriales</taxon>
        <taxon>Flavobacteriaceae</taxon>
        <taxon>Flavobacterium</taxon>
    </lineage>
</organism>
<proteinExistence type="predicted"/>
<protein>
    <submittedName>
        <fullName evidence="2">Uncharacterized protein</fullName>
    </submittedName>
</protein>